<proteinExistence type="predicted"/>
<dbReference type="RefSeq" id="WP_190894525.1">
    <property type="nucleotide sequence ID" value="NZ_JACJTE010000016.1"/>
</dbReference>
<dbReference type="Pfam" id="PF00400">
    <property type="entry name" value="WD40"/>
    <property type="match status" value="10"/>
</dbReference>
<protein>
    <recommendedName>
        <fullName evidence="3">WD40 repeat-containing protein SMU1</fullName>
    </recommendedName>
</protein>
<evidence type="ECO:0000256" key="2">
    <source>
        <dbReference type="ARBA" id="ARBA00022737"/>
    </source>
</evidence>
<dbReference type="SUPFAM" id="SSF50998">
    <property type="entry name" value="Quinoprotein alcohol dehydrogenase-like"/>
    <property type="match status" value="1"/>
</dbReference>
<dbReference type="InterPro" id="IPR045184">
    <property type="entry name" value="SMU1"/>
</dbReference>
<dbReference type="Pfam" id="PF00931">
    <property type="entry name" value="NB-ARC"/>
    <property type="match status" value="1"/>
</dbReference>
<dbReference type="Pfam" id="PF25173">
    <property type="entry name" value="Beta-prop_WDR3_1st"/>
    <property type="match status" value="1"/>
</dbReference>
<dbReference type="InterPro" id="IPR036322">
    <property type="entry name" value="WD40_repeat_dom_sf"/>
</dbReference>
<dbReference type="PROSITE" id="PS00678">
    <property type="entry name" value="WD_REPEATS_1"/>
    <property type="match status" value="7"/>
</dbReference>
<dbReference type="PRINTS" id="PR00364">
    <property type="entry name" value="DISEASERSIST"/>
</dbReference>
<evidence type="ECO:0000313" key="7">
    <source>
        <dbReference type="Proteomes" id="UP000604661"/>
    </source>
</evidence>
<dbReference type="PROSITE" id="PS50294">
    <property type="entry name" value="WD_REPEATS_REGION"/>
    <property type="match status" value="13"/>
</dbReference>
<dbReference type="SUPFAM" id="SSF50978">
    <property type="entry name" value="WD40 repeat-like"/>
    <property type="match status" value="1"/>
</dbReference>
<feature type="repeat" description="WD" evidence="4">
    <location>
        <begin position="679"/>
        <end position="720"/>
    </location>
</feature>
<dbReference type="SUPFAM" id="SSF52540">
    <property type="entry name" value="P-loop containing nucleoside triphosphate hydrolases"/>
    <property type="match status" value="1"/>
</dbReference>
<name>A0ABR8EW51_NOSLI</name>
<feature type="repeat" description="WD" evidence="4">
    <location>
        <begin position="933"/>
        <end position="974"/>
    </location>
</feature>
<gene>
    <name evidence="6" type="ORF">H6G95_16450</name>
</gene>
<feature type="repeat" description="WD" evidence="4">
    <location>
        <begin position="637"/>
        <end position="678"/>
    </location>
</feature>
<feature type="repeat" description="WD" evidence="4">
    <location>
        <begin position="721"/>
        <end position="762"/>
    </location>
</feature>
<evidence type="ECO:0000256" key="1">
    <source>
        <dbReference type="ARBA" id="ARBA00022574"/>
    </source>
</evidence>
<reference evidence="6 7" key="1">
    <citation type="journal article" date="2020" name="ISME J.">
        <title>Comparative genomics reveals insights into cyanobacterial evolution and habitat adaptation.</title>
        <authorList>
            <person name="Chen M.Y."/>
            <person name="Teng W.K."/>
            <person name="Zhao L."/>
            <person name="Hu C.X."/>
            <person name="Zhou Y.K."/>
            <person name="Han B.P."/>
            <person name="Song L.R."/>
            <person name="Shu W.S."/>
        </authorList>
    </citation>
    <scope>NUCLEOTIDE SEQUENCE [LARGE SCALE GENOMIC DNA]</scope>
    <source>
        <strain evidence="6 7">FACHB-391</strain>
    </source>
</reference>
<evidence type="ECO:0000259" key="5">
    <source>
        <dbReference type="Pfam" id="PF00931"/>
    </source>
</evidence>
<dbReference type="PRINTS" id="PR00320">
    <property type="entry name" value="GPROTEINBRPT"/>
</dbReference>
<dbReference type="InterPro" id="IPR020472">
    <property type="entry name" value="WD40_PAC1"/>
</dbReference>
<feature type="domain" description="NB-ARC" evidence="5">
    <location>
        <begin position="116"/>
        <end position="215"/>
    </location>
</feature>
<keyword evidence="7" id="KW-1185">Reference proteome</keyword>
<feature type="repeat" description="WD" evidence="4">
    <location>
        <begin position="891"/>
        <end position="932"/>
    </location>
</feature>
<feature type="repeat" description="WD" evidence="4">
    <location>
        <begin position="1017"/>
        <end position="1058"/>
    </location>
</feature>
<dbReference type="Proteomes" id="UP000604661">
    <property type="component" value="Unassembled WGS sequence"/>
</dbReference>
<dbReference type="SMART" id="SM00320">
    <property type="entry name" value="WD40"/>
    <property type="match status" value="14"/>
</dbReference>
<dbReference type="InterPro" id="IPR002182">
    <property type="entry name" value="NB-ARC"/>
</dbReference>
<dbReference type="CDD" id="cd00200">
    <property type="entry name" value="WD40"/>
    <property type="match status" value="2"/>
</dbReference>
<dbReference type="PROSITE" id="PS50082">
    <property type="entry name" value="WD_REPEATS_2"/>
    <property type="match status" value="13"/>
</dbReference>
<dbReference type="EMBL" id="JACJTE010000016">
    <property type="protein sequence ID" value="MBD2562173.1"/>
    <property type="molecule type" value="Genomic_DNA"/>
</dbReference>
<keyword evidence="2" id="KW-0677">Repeat</keyword>
<sequence>MKLTKQKRKRGLILTLEGLQKLQSAKLTAEFNENYGNRYTLEDLSERIGINTATISKVLSREDGVDKRTIELFFQAFNLKLDKDCYTNSDQCHHQDWGEATNVSNFYGRTKEIATLEQLVVQERCKLVAVLGMGGIGKSALAIKVTEQIKGNFECIIWRSLREAPPIKNILASLIQFLSDEQETEASLPENIGERISRLIDYLRQHRCLLILDNIESILQSGSRAGLYREGYEGYGDLLRRVGEVTHQSCLLLTGREKPKEVAALEGETLCVRSFLLGGLQAVDGQEILKVKGVFASESESGQLVERYAGNPLALKVVATTIQDVFCGDTSNFLQQESIVFGDIHELLEQQFTRLSNLEKDAMYWLAINREPVSLSEIREDIVSQIPPQKLLESLESLVRRSLIEKSAGLFTLQPVVMEYVTQRLIDQVCEEIATENIDLFRCHALMKATAKDYVRDIQIRLIVQPVIDGLLGIFRSKKNLKYQLTQILANLRQTSPLEQSYTAGNVLNLLCHLGTDLSGYNFSDLSIWQVDLRCMKLHDVNFQNANFERSVFAETFGGVMSVAFSPDGKLLALADTNGDIRLYQVSECKQLLTCKGHTNWVLSLAFSPDGRSFASSSTDYTVKLWDVSTGECLKTFHGHNHEVWSVVFSPDGNTLASASDDQTIKLWSVQTGERLRTFQGHTSWVCSIAFSLDGQMLLSGSDDNTIGVWDLSTGECLKTFHGHHDGIRSVAVSPDGQVLASGSEDKTVKLWDINTGECLKTFYGHSSEVYSVAFSPQGDLLASGSFDRTVKVWSVSTSECQCLKTFQGHSSWVFSIAFSPQGDLLASGSYDQTARLWSVYTGQSLKTLQGYTDQVLSVVFSPDGQTLASGSHDSCLRLWDVSTGQCLKTFRGHRAALQSVVFSPDGQTLASGSEDQILRLWDVSTGQCLKTFQGHRATIRSVAFSPNGQILASGSEDQTLRLWDVSTGQWLKTLQGHKAQVWSVDFSPQGLILASGGLEQTVKLWDVSTGECIKTLEGHTSWVWSVAFSPDGELLASTSTDKTLRLWSVSTGECLKTLQVDTGWLLSITFSPDSRTVASSSQDQTVKLWDVSTGECVKTLQGHAGGWLRSVAFCPDNQTLASGGEDETIRLWNLTTGECLKILQTEKPYERMNIMGVTGLTTAIIATLKVLGAVVGEK</sequence>
<evidence type="ECO:0000313" key="6">
    <source>
        <dbReference type="EMBL" id="MBD2562173.1"/>
    </source>
</evidence>
<dbReference type="InterPro" id="IPR019775">
    <property type="entry name" value="WD40_repeat_CS"/>
</dbReference>
<dbReference type="InterPro" id="IPR027417">
    <property type="entry name" value="P-loop_NTPase"/>
</dbReference>
<comment type="caution">
    <text evidence="6">The sequence shown here is derived from an EMBL/GenBank/DDBJ whole genome shotgun (WGS) entry which is preliminary data.</text>
</comment>
<feature type="repeat" description="WD" evidence="4">
    <location>
        <begin position="1059"/>
        <end position="1100"/>
    </location>
</feature>
<feature type="repeat" description="WD" evidence="4">
    <location>
        <begin position="763"/>
        <end position="800"/>
    </location>
</feature>
<feature type="repeat" description="WD" evidence="4">
    <location>
        <begin position="975"/>
        <end position="1016"/>
    </location>
</feature>
<dbReference type="Gene3D" id="2.130.10.10">
    <property type="entry name" value="YVTN repeat-like/Quinoprotein amine dehydrogenase"/>
    <property type="match status" value="7"/>
</dbReference>
<dbReference type="CDD" id="cd00093">
    <property type="entry name" value="HTH_XRE"/>
    <property type="match status" value="1"/>
</dbReference>
<dbReference type="InterPro" id="IPR001387">
    <property type="entry name" value="Cro/C1-type_HTH"/>
</dbReference>
<keyword evidence="1 4" id="KW-0853">WD repeat</keyword>
<feature type="repeat" description="WD" evidence="4">
    <location>
        <begin position="807"/>
        <end position="848"/>
    </location>
</feature>
<dbReference type="InterPro" id="IPR015943">
    <property type="entry name" value="WD40/YVTN_repeat-like_dom_sf"/>
</dbReference>
<dbReference type="SUPFAM" id="SSF141571">
    <property type="entry name" value="Pentapeptide repeat-like"/>
    <property type="match status" value="1"/>
</dbReference>
<feature type="repeat" description="WD" evidence="4">
    <location>
        <begin position="595"/>
        <end position="636"/>
    </location>
</feature>
<organism evidence="6 7">
    <name type="scientific">Nostoc linckia FACHB-391</name>
    <dbReference type="NCBI Taxonomy" id="2692906"/>
    <lineage>
        <taxon>Bacteria</taxon>
        <taxon>Bacillati</taxon>
        <taxon>Cyanobacteriota</taxon>
        <taxon>Cyanophyceae</taxon>
        <taxon>Nostocales</taxon>
        <taxon>Nostocaceae</taxon>
        <taxon>Nostoc</taxon>
    </lineage>
</organism>
<dbReference type="InterPro" id="IPR001680">
    <property type="entry name" value="WD40_rpt"/>
</dbReference>
<dbReference type="Gene3D" id="3.40.50.300">
    <property type="entry name" value="P-loop containing nucleotide triphosphate hydrolases"/>
    <property type="match status" value="1"/>
</dbReference>
<evidence type="ECO:0000256" key="3">
    <source>
        <dbReference type="ARBA" id="ARBA00026184"/>
    </source>
</evidence>
<dbReference type="InterPro" id="IPR011047">
    <property type="entry name" value="Quinoprotein_ADH-like_sf"/>
</dbReference>
<dbReference type="PANTHER" id="PTHR22848">
    <property type="entry name" value="WD40 REPEAT PROTEIN"/>
    <property type="match status" value="1"/>
</dbReference>
<evidence type="ECO:0000256" key="4">
    <source>
        <dbReference type="PROSITE-ProRule" id="PRU00221"/>
    </source>
</evidence>
<feature type="repeat" description="WD" evidence="4">
    <location>
        <begin position="849"/>
        <end position="890"/>
    </location>
</feature>
<feature type="repeat" description="WD" evidence="4">
    <location>
        <begin position="1109"/>
        <end position="1143"/>
    </location>
</feature>
<accession>A0ABR8EW51</accession>